<organism evidence="1 2">
    <name type="scientific">Lepagella muris</name>
    <dbReference type="NCBI Taxonomy" id="3032870"/>
    <lineage>
        <taxon>Bacteria</taxon>
        <taxon>Pseudomonadati</taxon>
        <taxon>Bacteroidota</taxon>
        <taxon>Bacteroidia</taxon>
        <taxon>Bacteroidales</taxon>
        <taxon>Muribaculaceae</taxon>
        <taxon>Lepagella</taxon>
    </lineage>
</organism>
<evidence type="ECO:0000313" key="2">
    <source>
        <dbReference type="Proteomes" id="UP000306319"/>
    </source>
</evidence>
<name>A0AC61RD12_9BACT</name>
<gene>
    <name evidence="1" type="ORF">E5331_14495</name>
</gene>
<keyword evidence="2" id="KW-1185">Reference proteome</keyword>
<reference evidence="1" key="1">
    <citation type="submission" date="2019-04" db="EMBL/GenBank/DDBJ databases">
        <title>Microbes associate with the intestines of laboratory mice.</title>
        <authorList>
            <person name="Navarre W."/>
            <person name="Wong E."/>
            <person name="Huang K."/>
            <person name="Tropini C."/>
            <person name="Ng K."/>
            <person name="Yu B."/>
        </authorList>
    </citation>
    <scope>NUCLEOTIDE SEQUENCE</scope>
    <source>
        <strain evidence="1">NM04_E33</strain>
    </source>
</reference>
<evidence type="ECO:0000313" key="1">
    <source>
        <dbReference type="EMBL" id="TGY77393.1"/>
    </source>
</evidence>
<accession>A0AC61RD12</accession>
<comment type="caution">
    <text evidence="1">The sequence shown here is derived from an EMBL/GenBank/DDBJ whole genome shotgun (WGS) entry which is preliminary data.</text>
</comment>
<protein>
    <submittedName>
        <fullName evidence="1">Uncharacterized protein</fullName>
    </submittedName>
</protein>
<sequence>MKSPLFSILLCGLVAGGCTGTTVNECSNTLSNEEVAVFTSSDKVLQKAYEWAKKTALSYSHSDLDPVGFWYEAALPKREAFCMRNVSHQSVGAQILGLQPHNKNMFSLFAKNISEAKDWCSYWEINRYNVPVPADYLNDKEFWYNLNANPDMLQACMKMYDWTGDDDYISSPTFTNFYKRSTNEYIKRWDLSPDKIMDRDSYMNISVDFDENNNFHACRGLPSYVEDLPGIKVGVDLIAALYGGFEAYSRFAGLRKETSDSVYAKMIAERYRDILENEWWDNTQEHYRTLFTKEGKFIRGEGVPYILWFAATENSERIDKIISDINSSEWNVENLSHFPELFYRYGYCDKAYEYLVSLPTMSRANFPEVSFGVVEGCVCGVMGFLPSFSDKTVTTQYRIISPDSDSKITNIKVFDGYMSVCHKGNDFTEISNNTSSDVMWKASFIGDFDWIKTEDGVFHAVKTHDIKGNHISYADIRLPANKSIKAFALKGESDIAGNPLAMCLGSLP</sequence>
<dbReference type="EMBL" id="SRYB01000025">
    <property type="protein sequence ID" value="TGY77393.1"/>
    <property type="molecule type" value="Genomic_DNA"/>
</dbReference>
<proteinExistence type="predicted"/>
<dbReference type="Proteomes" id="UP000306319">
    <property type="component" value="Unassembled WGS sequence"/>
</dbReference>